<dbReference type="EMBL" id="JSYZ01000004">
    <property type="protein sequence ID" value="KPA91887.1"/>
    <property type="molecule type" value="Genomic_DNA"/>
</dbReference>
<proteinExistence type="predicted"/>
<dbReference type="Proteomes" id="UP000037931">
    <property type="component" value="Unassembled WGS sequence"/>
</dbReference>
<evidence type="ECO:0000256" key="1">
    <source>
        <dbReference type="ARBA" id="ARBA00004651"/>
    </source>
</evidence>
<protein>
    <submittedName>
        <fullName evidence="7">Putative threonine efflux protein</fullName>
    </submittedName>
</protein>
<evidence type="ECO:0000313" key="7">
    <source>
        <dbReference type="EMBL" id="KPA91887.1"/>
    </source>
</evidence>
<gene>
    <name evidence="7" type="ORF">PF66_01469</name>
</gene>
<dbReference type="STRING" id="50340.PF66_01469"/>
<evidence type="ECO:0000256" key="3">
    <source>
        <dbReference type="ARBA" id="ARBA00022692"/>
    </source>
</evidence>
<keyword evidence="2" id="KW-1003">Cell membrane</keyword>
<evidence type="ECO:0000256" key="5">
    <source>
        <dbReference type="ARBA" id="ARBA00023136"/>
    </source>
</evidence>
<dbReference type="GO" id="GO:0005886">
    <property type="term" value="C:plasma membrane"/>
    <property type="evidence" value="ECO:0007669"/>
    <property type="project" value="UniProtKB-SubCell"/>
</dbReference>
<dbReference type="PATRIC" id="fig|50340.43.peg.4624"/>
<dbReference type="PANTHER" id="PTHR30086:SF20">
    <property type="entry name" value="ARGININE EXPORTER PROTEIN ARGO-RELATED"/>
    <property type="match status" value="1"/>
</dbReference>
<keyword evidence="5 6" id="KW-0472">Membrane</keyword>
<dbReference type="RefSeq" id="WP_054059350.1">
    <property type="nucleotide sequence ID" value="NZ_JAQMZR010000007.1"/>
</dbReference>
<reference evidence="7 8" key="1">
    <citation type="journal article" date="2015" name="PLoS ONE">
        <title>Rice-Infecting Pseudomonas Genomes Are Highly Accessorized and Harbor Multiple Putative Virulence Mechanisms to Cause Sheath Brown Rot.</title>
        <authorList>
            <person name="Quibod I.L."/>
            <person name="Grande G."/>
            <person name="Oreiro E.G."/>
            <person name="Borja F.N."/>
            <person name="Dossa G.S."/>
            <person name="Mauleon R."/>
            <person name="Cruz C.V."/>
            <person name="Oliva R."/>
        </authorList>
    </citation>
    <scope>NUCLEOTIDE SEQUENCE [LARGE SCALE GENOMIC DNA]</scope>
    <source>
        <strain evidence="7 8">IRRI 6609</strain>
    </source>
</reference>
<feature type="transmembrane region" description="Helical" evidence="6">
    <location>
        <begin position="185"/>
        <end position="202"/>
    </location>
</feature>
<dbReference type="AlphaFoldDB" id="A0A0N0E500"/>
<feature type="transmembrane region" description="Helical" evidence="6">
    <location>
        <begin position="147"/>
        <end position="173"/>
    </location>
</feature>
<dbReference type="GO" id="GO:0033228">
    <property type="term" value="P:cysteine export across plasma membrane"/>
    <property type="evidence" value="ECO:0007669"/>
    <property type="project" value="TreeGrafter"/>
</dbReference>
<dbReference type="Pfam" id="PF01810">
    <property type="entry name" value="LysE"/>
    <property type="match status" value="1"/>
</dbReference>
<comment type="caution">
    <text evidence="7">The sequence shown here is derived from an EMBL/GenBank/DDBJ whole genome shotgun (WGS) entry which is preliminary data.</text>
</comment>
<feature type="transmembrane region" description="Helical" evidence="6">
    <location>
        <begin position="38"/>
        <end position="59"/>
    </location>
</feature>
<evidence type="ECO:0000256" key="2">
    <source>
        <dbReference type="ARBA" id="ARBA00022475"/>
    </source>
</evidence>
<keyword evidence="3 6" id="KW-0812">Transmembrane</keyword>
<dbReference type="GO" id="GO:0015171">
    <property type="term" value="F:amino acid transmembrane transporter activity"/>
    <property type="evidence" value="ECO:0007669"/>
    <property type="project" value="TreeGrafter"/>
</dbReference>
<organism evidence="7 8">
    <name type="scientific">Pseudomonas asplenii</name>
    <dbReference type="NCBI Taxonomy" id="53407"/>
    <lineage>
        <taxon>Bacteria</taxon>
        <taxon>Pseudomonadati</taxon>
        <taxon>Pseudomonadota</taxon>
        <taxon>Gammaproteobacteria</taxon>
        <taxon>Pseudomonadales</taxon>
        <taxon>Pseudomonadaceae</taxon>
        <taxon>Pseudomonas</taxon>
    </lineage>
</organism>
<dbReference type="PANTHER" id="PTHR30086">
    <property type="entry name" value="ARGININE EXPORTER PROTEIN ARGO"/>
    <property type="match status" value="1"/>
</dbReference>
<accession>A0A0N0E500</accession>
<evidence type="ECO:0000313" key="8">
    <source>
        <dbReference type="Proteomes" id="UP000037931"/>
    </source>
</evidence>
<evidence type="ECO:0000256" key="6">
    <source>
        <dbReference type="SAM" id="Phobius"/>
    </source>
</evidence>
<dbReference type="InterPro" id="IPR001123">
    <property type="entry name" value="LeuE-type"/>
</dbReference>
<comment type="subcellular location">
    <subcellularLocation>
        <location evidence="1">Cell membrane</location>
        <topology evidence="1">Multi-pass membrane protein</topology>
    </subcellularLocation>
</comment>
<keyword evidence="8" id="KW-1185">Reference proteome</keyword>
<evidence type="ECO:0000256" key="4">
    <source>
        <dbReference type="ARBA" id="ARBA00022989"/>
    </source>
</evidence>
<dbReference type="OrthoDB" id="9812084at2"/>
<name>A0A0N0E500_9PSED</name>
<sequence length="203" mass="21182">MLSTFPNLLPFVLFAFVASVTPGPNNILVLSNSARHGVAAALPIILGAGTGAALIVLLVGSGIGQSLSDLPALQSLMQWLGLAWLSRLAWQIFTAPVNAVDSTATQARRLGLLGAASLQLINPKVWMMALAVVGVFAGNGAERQAHVASLSLVFFLVSLPCMGLWAVLGAGSARLLRSPLAMRRFNRGMALLLLASAWMSVLA</sequence>
<keyword evidence="4 6" id="KW-1133">Transmembrane helix</keyword>